<comment type="caution">
    <text evidence="3">The sequence shown here is derived from an EMBL/GenBank/DDBJ whole genome shotgun (WGS) entry which is preliminary data.</text>
</comment>
<dbReference type="AlphaFoldDB" id="A0A830HD78"/>
<evidence type="ECO:0000313" key="3">
    <source>
        <dbReference type="EMBL" id="GHP03037.1"/>
    </source>
</evidence>
<keyword evidence="2" id="KW-1133">Transmembrane helix</keyword>
<name>A0A830HD78_9CHLO</name>
<organism evidence="3 4">
    <name type="scientific">Pycnococcus provasolii</name>
    <dbReference type="NCBI Taxonomy" id="41880"/>
    <lineage>
        <taxon>Eukaryota</taxon>
        <taxon>Viridiplantae</taxon>
        <taxon>Chlorophyta</taxon>
        <taxon>Pseudoscourfieldiophyceae</taxon>
        <taxon>Pseudoscourfieldiales</taxon>
        <taxon>Pycnococcaceae</taxon>
        <taxon>Pycnococcus</taxon>
    </lineage>
</organism>
<feature type="coiled-coil region" evidence="1">
    <location>
        <begin position="135"/>
        <end position="183"/>
    </location>
</feature>
<evidence type="ECO:0000256" key="2">
    <source>
        <dbReference type="SAM" id="Phobius"/>
    </source>
</evidence>
<gene>
    <name evidence="3" type="ORF">PPROV_000179200</name>
</gene>
<protein>
    <submittedName>
        <fullName evidence="3">Uncharacterized protein</fullName>
    </submittedName>
</protein>
<accession>A0A830HD78</accession>
<reference evidence="3" key="1">
    <citation type="submission" date="2020-10" db="EMBL/GenBank/DDBJ databases">
        <title>Unveiling of a novel bifunctional photoreceptor, Dualchrome1, isolated from a cosmopolitan green alga.</title>
        <authorList>
            <person name="Suzuki S."/>
            <person name="Kawachi M."/>
        </authorList>
    </citation>
    <scope>NUCLEOTIDE SEQUENCE</scope>
    <source>
        <strain evidence="3">NIES 2893</strain>
    </source>
</reference>
<evidence type="ECO:0000256" key="1">
    <source>
        <dbReference type="SAM" id="Coils"/>
    </source>
</evidence>
<keyword evidence="4" id="KW-1185">Reference proteome</keyword>
<sequence>MQRLSPSPGTPRSWRGLVAAVVGLTVVAVAVYAVATRNLSSTLKVALEDREAALTMLSEREGHLNQVRADVEDLNKKVRKKEALLVKQQAVTKKLGVLLTKSQEEKDNIRNEYEVKRRPDLEECNEVVGTKDAAINAMRQERDKQQRKVDAALDEKRKAEERHSALEAKYKELQSEVETLRKFKRDTLVELEKAKSVRALDSEAYELAYRSKNRASTAQSSDA</sequence>
<feature type="coiled-coil region" evidence="1">
    <location>
        <begin position="57"/>
        <end position="91"/>
    </location>
</feature>
<feature type="transmembrane region" description="Helical" evidence="2">
    <location>
        <begin position="14"/>
        <end position="35"/>
    </location>
</feature>
<dbReference type="Proteomes" id="UP000660262">
    <property type="component" value="Unassembled WGS sequence"/>
</dbReference>
<keyword evidence="2" id="KW-0812">Transmembrane</keyword>
<dbReference type="EMBL" id="BNJQ01000004">
    <property type="protein sequence ID" value="GHP03037.1"/>
    <property type="molecule type" value="Genomic_DNA"/>
</dbReference>
<keyword evidence="2" id="KW-0472">Membrane</keyword>
<proteinExistence type="predicted"/>
<evidence type="ECO:0000313" key="4">
    <source>
        <dbReference type="Proteomes" id="UP000660262"/>
    </source>
</evidence>
<keyword evidence="1" id="KW-0175">Coiled coil</keyword>